<accession>A0A5A7VJ90</accession>
<evidence type="ECO:0000313" key="2">
    <source>
        <dbReference type="Proteomes" id="UP000321393"/>
    </source>
</evidence>
<gene>
    <name evidence="1" type="ORF">E6C27_scaffold418G001150</name>
</gene>
<proteinExistence type="predicted"/>
<dbReference type="Proteomes" id="UP000321393">
    <property type="component" value="Unassembled WGS sequence"/>
</dbReference>
<sequence length="165" mass="18899">MPPSLSLSPVSPPRTTYLSSNLCRQSKERFLPFSNLRKGSFPYDCSPTIYFCFHFTEIENLSSGTYLVPRTITTSAVIPVNLNEENYLRIFAAFDSKLPPWFEVFYLANLYYSPTFSQYVNVVMDIKNTFKLLNSDWQGDPCLSEFSIWSSLNCSDSNPPRIISP</sequence>
<dbReference type="PANTHER" id="PTHR45631">
    <property type="entry name" value="OS07G0107800 PROTEIN-RELATED"/>
    <property type="match status" value="1"/>
</dbReference>
<dbReference type="GO" id="GO:0016301">
    <property type="term" value="F:kinase activity"/>
    <property type="evidence" value="ECO:0007669"/>
    <property type="project" value="UniProtKB-KW"/>
</dbReference>
<organism evidence="1 2">
    <name type="scientific">Cucumis melo var. makuwa</name>
    <name type="common">Oriental melon</name>
    <dbReference type="NCBI Taxonomy" id="1194695"/>
    <lineage>
        <taxon>Eukaryota</taxon>
        <taxon>Viridiplantae</taxon>
        <taxon>Streptophyta</taxon>
        <taxon>Embryophyta</taxon>
        <taxon>Tracheophyta</taxon>
        <taxon>Spermatophyta</taxon>
        <taxon>Magnoliopsida</taxon>
        <taxon>eudicotyledons</taxon>
        <taxon>Gunneridae</taxon>
        <taxon>Pentapetalae</taxon>
        <taxon>rosids</taxon>
        <taxon>fabids</taxon>
        <taxon>Cucurbitales</taxon>
        <taxon>Cucurbitaceae</taxon>
        <taxon>Benincaseae</taxon>
        <taxon>Cucumis</taxon>
    </lineage>
</organism>
<keyword evidence="1" id="KW-0675">Receptor</keyword>
<name>A0A5A7VJ90_CUCMM</name>
<evidence type="ECO:0000313" key="1">
    <source>
        <dbReference type="EMBL" id="KAA0067290.1"/>
    </source>
</evidence>
<comment type="caution">
    <text evidence="1">The sequence shown here is derived from an EMBL/GenBank/DDBJ whole genome shotgun (WGS) entry which is preliminary data.</text>
</comment>
<reference evidence="1 2" key="1">
    <citation type="submission" date="2019-08" db="EMBL/GenBank/DDBJ databases">
        <title>Draft genome sequences of two oriental melons (Cucumis melo L. var makuwa).</title>
        <authorList>
            <person name="Kwon S.-Y."/>
        </authorList>
    </citation>
    <scope>NUCLEOTIDE SEQUENCE [LARGE SCALE GENOMIC DNA]</scope>
    <source>
        <strain evidence="2">cv. SW 3</strain>
        <tissue evidence="1">Leaf</tissue>
    </source>
</reference>
<dbReference type="EMBL" id="SSTE01000601">
    <property type="protein sequence ID" value="KAA0067290.1"/>
    <property type="molecule type" value="Genomic_DNA"/>
</dbReference>
<keyword evidence="1" id="KW-0808">Transferase</keyword>
<dbReference type="AlphaFoldDB" id="A0A5A7VJ90"/>
<protein>
    <submittedName>
        <fullName evidence="1">Leucine-rich repeat receptor-like serine/threonine-protein kinase</fullName>
    </submittedName>
</protein>
<keyword evidence="1" id="KW-0418">Kinase</keyword>
<dbReference type="PANTHER" id="PTHR45631:SF212">
    <property type="entry name" value="PROTEIN KINASE DOMAIN-CONTAINING PROTEIN"/>
    <property type="match status" value="1"/>
</dbReference>